<dbReference type="AlphaFoldDB" id="A0A4Y2C611"/>
<protein>
    <submittedName>
        <fullName evidence="1">Uncharacterized protein</fullName>
    </submittedName>
</protein>
<sequence>MVSASLKKIQRNSMFCLALTVHYDSGTTISHQIGVVQLFGDLNRLVHYDSGTKISHQIGVAQLFGDLNRLVHYDSGTTYPIRSEWSSCLGI</sequence>
<evidence type="ECO:0000313" key="1">
    <source>
        <dbReference type="EMBL" id="GBL99619.1"/>
    </source>
</evidence>
<proteinExistence type="predicted"/>
<keyword evidence="2" id="KW-1185">Reference proteome</keyword>
<evidence type="ECO:0000313" key="2">
    <source>
        <dbReference type="Proteomes" id="UP000499080"/>
    </source>
</evidence>
<dbReference type="Proteomes" id="UP000499080">
    <property type="component" value="Unassembled WGS sequence"/>
</dbReference>
<dbReference type="EMBL" id="BGPR01085488">
    <property type="protein sequence ID" value="GBL99619.1"/>
    <property type="molecule type" value="Genomic_DNA"/>
</dbReference>
<gene>
    <name evidence="1" type="ORF">AVEN_102880_1</name>
</gene>
<reference evidence="1 2" key="1">
    <citation type="journal article" date="2019" name="Sci. Rep.">
        <title>Orb-weaving spider Araneus ventricosus genome elucidates the spidroin gene catalogue.</title>
        <authorList>
            <person name="Kono N."/>
            <person name="Nakamura H."/>
            <person name="Ohtoshi R."/>
            <person name="Moran D.A.P."/>
            <person name="Shinohara A."/>
            <person name="Yoshida Y."/>
            <person name="Fujiwara M."/>
            <person name="Mori M."/>
            <person name="Tomita M."/>
            <person name="Arakawa K."/>
        </authorList>
    </citation>
    <scope>NUCLEOTIDE SEQUENCE [LARGE SCALE GENOMIC DNA]</scope>
</reference>
<organism evidence="1 2">
    <name type="scientific">Araneus ventricosus</name>
    <name type="common">Orbweaver spider</name>
    <name type="synonym">Epeira ventricosa</name>
    <dbReference type="NCBI Taxonomy" id="182803"/>
    <lineage>
        <taxon>Eukaryota</taxon>
        <taxon>Metazoa</taxon>
        <taxon>Ecdysozoa</taxon>
        <taxon>Arthropoda</taxon>
        <taxon>Chelicerata</taxon>
        <taxon>Arachnida</taxon>
        <taxon>Araneae</taxon>
        <taxon>Araneomorphae</taxon>
        <taxon>Entelegynae</taxon>
        <taxon>Araneoidea</taxon>
        <taxon>Araneidae</taxon>
        <taxon>Araneus</taxon>
    </lineage>
</organism>
<name>A0A4Y2C611_ARAVE</name>
<comment type="caution">
    <text evidence="1">The sequence shown here is derived from an EMBL/GenBank/DDBJ whole genome shotgun (WGS) entry which is preliminary data.</text>
</comment>
<accession>A0A4Y2C611</accession>